<evidence type="ECO:0000313" key="3">
    <source>
        <dbReference type="Proteomes" id="UP001314205"/>
    </source>
</evidence>
<comment type="caution">
    <text evidence="2">The sequence shown here is derived from an EMBL/GenBank/DDBJ whole genome shotgun (WGS) entry which is preliminary data.</text>
</comment>
<organism evidence="2 3">
    <name type="scientific">Parnassius mnemosyne</name>
    <name type="common">clouded apollo</name>
    <dbReference type="NCBI Taxonomy" id="213953"/>
    <lineage>
        <taxon>Eukaryota</taxon>
        <taxon>Metazoa</taxon>
        <taxon>Ecdysozoa</taxon>
        <taxon>Arthropoda</taxon>
        <taxon>Hexapoda</taxon>
        <taxon>Insecta</taxon>
        <taxon>Pterygota</taxon>
        <taxon>Neoptera</taxon>
        <taxon>Endopterygota</taxon>
        <taxon>Lepidoptera</taxon>
        <taxon>Glossata</taxon>
        <taxon>Ditrysia</taxon>
        <taxon>Papilionoidea</taxon>
        <taxon>Papilionidae</taxon>
        <taxon>Parnassiinae</taxon>
        <taxon>Parnassini</taxon>
        <taxon>Parnassius</taxon>
        <taxon>Driopa</taxon>
    </lineage>
</organism>
<dbReference type="EMBL" id="CAVLGL010000088">
    <property type="protein sequence ID" value="CAK1593370.1"/>
    <property type="molecule type" value="Genomic_DNA"/>
</dbReference>
<keyword evidence="1" id="KW-1133">Transmembrane helix</keyword>
<keyword evidence="1" id="KW-0472">Membrane</keyword>
<feature type="transmembrane region" description="Helical" evidence="1">
    <location>
        <begin position="46"/>
        <end position="65"/>
    </location>
</feature>
<evidence type="ECO:0000256" key="1">
    <source>
        <dbReference type="SAM" id="Phobius"/>
    </source>
</evidence>
<gene>
    <name evidence="2" type="ORF">PARMNEM_LOCUS13156</name>
</gene>
<protein>
    <submittedName>
        <fullName evidence="2">Uncharacterized protein</fullName>
    </submittedName>
</protein>
<keyword evidence="3" id="KW-1185">Reference proteome</keyword>
<dbReference type="Proteomes" id="UP001314205">
    <property type="component" value="Unassembled WGS sequence"/>
</dbReference>
<accession>A0AAV1LEC4</accession>
<reference evidence="2 3" key="1">
    <citation type="submission" date="2023-11" db="EMBL/GenBank/DDBJ databases">
        <authorList>
            <person name="Hedman E."/>
            <person name="Englund M."/>
            <person name="Stromberg M."/>
            <person name="Nyberg Akerstrom W."/>
            <person name="Nylinder S."/>
            <person name="Jareborg N."/>
            <person name="Kallberg Y."/>
            <person name="Kronander E."/>
        </authorList>
    </citation>
    <scope>NUCLEOTIDE SEQUENCE [LARGE SCALE GENOMIC DNA]</scope>
</reference>
<evidence type="ECO:0000313" key="2">
    <source>
        <dbReference type="EMBL" id="CAK1593370.1"/>
    </source>
</evidence>
<dbReference type="AlphaFoldDB" id="A0AAV1LEC4"/>
<sequence length="80" mass="9370">MIFPVITFYDTHESKCGIGFCYDISGIFLMDSVTFTVLSFLLQYDLVDLLLILYLILFPMSDIMLGNHNLRHLHKCWIHL</sequence>
<proteinExistence type="predicted"/>
<name>A0AAV1LEC4_9NEOP</name>
<keyword evidence="1" id="KW-0812">Transmembrane</keyword>
<feature type="transmembrane region" description="Helical" evidence="1">
    <location>
        <begin position="20"/>
        <end position="40"/>
    </location>
</feature>